<dbReference type="AlphaFoldDB" id="A0A250FSD7"/>
<evidence type="ECO:0000313" key="4">
    <source>
        <dbReference type="Proteomes" id="UP000217250"/>
    </source>
</evidence>
<dbReference type="Proteomes" id="UP000217250">
    <property type="component" value="Chromosome"/>
</dbReference>
<feature type="domain" description="Putative beta-lactamase-inhibitor-like PepSY-like" evidence="2">
    <location>
        <begin position="90"/>
        <end position="171"/>
    </location>
</feature>
<protein>
    <recommendedName>
        <fullName evidence="2">Putative beta-lactamase-inhibitor-like PepSY-like domain-containing protein</fullName>
    </recommendedName>
</protein>
<feature type="signal peptide" evidence="1">
    <location>
        <begin position="1"/>
        <end position="22"/>
    </location>
</feature>
<dbReference type="GeneID" id="84809468"/>
<organism evidence="3 4">
    <name type="scientific">Capnocytophaga gingivalis</name>
    <dbReference type="NCBI Taxonomy" id="1017"/>
    <lineage>
        <taxon>Bacteria</taxon>
        <taxon>Pseudomonadati</taxon>
        <taxon>Bacteroidota</taxon>
        <taxon>Flavobacteriia</taxon>
        <taxon>Flavobacteriales</taxon>
        <taxon>Flavobacteriaceae</taxon>
        <taxon>Capnocytophaga</taxon>
    </lineage>
</organism>
<dbReference type="OMA" id="NYSGHPI"/>
<dbReference type="KEGG" id="cgh:CGC50_13060"/>
<keyword evidence="1" id="KW-0732">Signal</keyword>
<accession>A0A250FSD7</accession>
<dbReference type="Gene3D" id="3.40.1420.30">
    <property type="match status" value="1"/>
</dbReference>
<evidence type="ECO:0000259" key="2">
    <source>
        <dbReference type="Pfam" id="PF11396"/>
    </source>
</evidence>
<dbReference type="EMBL" id="CP022386">
    <property type="protein sequence ID" value="ATA87984.1"/>
    <property type="molecule type" value="Genomic_DNA"/>
</dbReference>
<evidence type="ECO:0000256" key="1">
    <source>
        <dbReference type="SAM" id="SignalP"/>
    </source>
</evidence>
<feature type="chain" id="PRO_5011970350" description="Putative beta-lactamase-inhibitor-like PepSY-like domain-containing protein" evidence="1">
    <location>
        <begin position="23"/>
        <end position="175"/>
    </location>
</feature>
<sequence>MNRFRKMVTVVTALFALQATMAQDDVQITFDKLPAKDEGIVKAYSPKDDVQITFDELPAKAQSFVKTHFPKEEVASVWKDIEIEMLRVEDYTVALSNGTKVEFLPNGEWKEIKKSRGSEIPAKIIPNGIAQYVSQNYSGHPIKKISKERNGYEVELIGGTYLEFSRNGKFLRIGD</sequence>
<dbReference type="OrthoDB" id="710080at2"/>
<proteinExistence type="predicted"/>
<dbReference type="SUPFAM" id="SSF160574">
    <property type="entry name" value="BT0923-like"/>
    <property type="match status" value="1"/>
</dbReference>
<dbReference type="RefSeq" id="WP_002667756.1">
    <property type="nucleotide sequence ID" value="NZ_CAUPXI010000015.1"/>
</dbReference>
<name>A0A250FSD7_9FLAO</name>
<gene>
    <name evidence="3" type="ORF">CGC50_13060</name>
</gene>
<reference evidence="4" key="1">
    <citation type="submission" date="2017-06" db="EMBL/GenBank/DDBJ databases">
        <title>Capnocytophaga spp. assemblies.</title>
        <authorList>
            <person name="Gulvik C.A."/>
        </authorList>
    </citation>
    <scope>NUCLEOTIDE SEQUENCE [LARGE SCALE GENOMIC DNA]</scope>
    <source>
        <strain evidence="4">H1496</strain>
    </source>
</reference>
<evidence type="ECO:0000313" key="3">
    <source>
        <dbReference type="EMBL" id="ATA87984.1"/>
    </source>
</evidence>
<dbReference type="Pfam" id="PF11396">
    <property type="entry name" value="PepSY_like"/>
    <property type="match status" value="1"/>
</dbReference>
<dbReference type="InterPro" id="IPR021533">
    <property type="entry name" value="PepSY-like"/>
</dbReference>